<evidence type="ECO:0000259" key="1">
    <source>
        <dbReference type="PROSITE" id="PS51186"/>
    </source>
</evidence>
<keyword evidence="2" id="KW-0808">Transferase</keyword>
<feature type="domain" description="N-acetyltransferase" evidence="1">
    <location>
        <begin position="10"/>
        <end position="153"/>
    </location>
</feature>
<name>A0A220U0J0_9BACI</name>
<dbReference type="SUPFAM" id="SSF55729">
    <property type="entry name" value="Acyl-CoA N-acyltransferases (Nat)"/>
    <property type="match status" value="1"/>
</dbReference>
<dbReference type="KEGG" id="vil:CFK37_04560"/>
<accession>A0A220U0J0</accession>
<dbReference type="Proteomes" id="UP000198312">
    <property type="component" value="Chromosome"/>
</dbReference>
<dbReference type="CDD" id="cd04301">
    <property type="entry name" value="NAT_SF"/>
    <property type="match status" value="1"/>
</dbReference>
<dbReference type="Gene3D" id="3.40.630.30">
    <property type="match status" value="1"/>
</dbReference>
<sequence length="155" mass="17433">MCEKLNACNQLVAQDILNIQLLAYKIEAELIGFDGIPQLNDTVESIMASKETFIGYNRSGKLAGFISYQVSGNELDICRLVVHPDCFRMGTANSLLKYIMNKYKYSIIDRYTVSTGSKNVPAIRLYKQFGFIPYQEIEISKGISICLLAKEKTQA</sequence>
<gene>
    <name evidence="2" type="ORF">CFK37_04560</name>
</gene>
<dbReference type="EMBL" id="CP022315">
    <property type="protein sequence ID" value="ASK61495.1"/>
    <property type="molecule type" value="Genomic_DNA"/>
</dbReference>
<evidence type="ECO:0000313" key="2">
    <source>
        <dbReference type="EMBL" id="ASK61495.1"/>
    </source>
</evidence>
<dbReference type="OrthoDB" id="46888at2"/>
<dbReference type="InterPro" id="IPR016181">
    <property type="entry name" value="Acyl_CoA_acyltransferase"/>
</dbReference>
<proteinExistence type="predicted"/>
<dbReference type="RefSeq" id="WP_089060772.1">
    <property type="nucleotide sequence ID" value="NZ_CP022315.1"/>
</dbReference>
<organism evidence="2 3">
    <name type="scientific">Virgibacillus phasianinus</name>
    <dbReference type="NCBI Taxonomy" id="2017483"/>
    <lineage>
        <taxon>Bacteria</taxon>
        <taxon>Bacillati</taxon>
        <taxon>Bacillota</taxon>
        <taxon>Bacilli</taxon>
        <taxon>Bacillales</taxon>
        <taxon>Bacillaceae</taxon>
        <taxon>Virgibacillus</taxon>
    </lineage>
</organism>
<keyword evidence="3" id="KW-1185">Reference proteome</keyword>
<protein>
    <submittedName>
        <fullName evidence="2">GNAT family N-acetyltransferase</fullName>
    </submittedName>
</protein>
<reference evidence="2 3" key="1">
    <citation type="submission" date="2017-07" db="EMBL/GenBank/DDBJ databases">
        <title>Virgibacillus sp. LM2416.</title>
        <authorList>
            <person name="Tak E.J."/>
            <person name="Bae J.-W."/>
        </authorList>
    </citation>
    <scope>NUCLEOTIDE SEQUENCE [LARGE SCALE GENOMIC DNA]</scope>
    <source>
        <strain evidence="2 3">LM2416</strain>
    </source>
</reference>
<dbReference type="PROSITE" id="PS51186">
    <property type="entry name" value="GNAT"/>
    <property type="match status" value="1"/>
</dbReference>
<dbReference type="Pfam" id="PF13673">
    <property type="entry name" value="Acetyltransf_10"/>
    <property type="match status" value="1"/>
</dbReference>
<evidence type="ECO:0000313" key="3">
    <source>
        <dbReference type="Proteomes" id="UP000198312"/>
    </source>
</evidence>
<dbReference type="InterPro" id="IPR000182">
    <property type="entry name" value="GNAT_dom"/>
</dbReference>
<dbReference type="AlphaFoldDB" id="A0A220U0J0"/>
<dbReference type="GO" id="GO:0016747">
    <property type="term" value="F:acyltransferase activity, transferring groups other than amino-acyl groups"/>
    <property type="evidence" value="ECO:0007669"/>
    <property type="project" value="InterPro"/>
</dbReference>